<dbReference type="PROSITE" id="PS50977">
    <property type="entry name" value="HTH_TETR_2"/>
    <property type="match status" value="1"/>
</dbReference>
<dbReference type="InterPro" id="IPR009057">
    <property type="entry name" value="Homeodomain-like_sf"/>
</dbReference>
<evidence type="ECO:0000259" key="6">
    <source>
        <dbReference type="PROSITE" id="PS50977"/>
    </source>
</evidence>
<keyword evidence="3" id="KW-0804">Transcription</keyword>
<dbReference type="PANTHER" id="PTHR30055:SF146">
    <property type="entry name" value="HTH-TYPE TRANSCRIPTIONAL DUAL REGULATOR CECR"/>
    <property type="match status" value="1"/>
</dbReference>
<protein>
    <submittedName>
        <fullName evidence="7">Transcriptional regulator</fullName>
    </submittedName>
</protein>
<evidence type="ECO:0000256" key="4">
    <source>
        <dbReference type="PROSITE-ProRule" id="PRU00335"/>
    </source>
</evidence>
<feature type="compositionally biased region" description="Low complexity" evidence="5">
    <location>
        <begin position="1"/>
        <end position="15"/>
    </location>
</feature>
<dbReference type="InterPro" id="IPR036271">
    <property type="entry name" value="Tet_transcr_reg_TetR-rel_C_sf"/>
</dbReference>
<feature type="region of interest" description="Disordered" evidence="5">
    <location>
        <begin position="1"/>
        <end position="21"/>
    </location>
</feature>
<name>A0A7R7DVG4_9ACTN</name>
<evidence type="ECO:0000256" key="3">
    <source>
        <dbReference type="ARBA" id="ARBA00023163"/>
    </source>
</evidence>
<dbReference type="Pfam" id="PF14246">
    <property type="entry name" value="TetR_C_7"/>
    <property type="match status" value="1"/>
</dbReference>
<dbReference type="GO" id="GO:0003700">
    <property type="term" value="F:DNA-binding transcription factor activity"/>
    <property type="evidence" value="ECO:0007669"/>
    <property type="project" value="TreeGrafter"/>
</dbReference>
<gene>
    <name evidence="7" type="ORF">Athai_60980</name>
</gene>
<dbReference type="Proteomes" id="UP000611640">
    <property type="component" value="Chromosome"/>
</dbReference>
<reference evidence="7 8" key="1">
    <citation type="submission" date="2020-08" db="EMBL/GenBank/DDBJ databases">
        <title>Whole genome shotgun sequence of Actinocatenispora thailandica NBRC 105041.</title>
        <authorList>
            <person name="Komaki H."/>
            <person name="Tamura T."/>
        </authorList>
    </citation>
    <scope>NUCLEOTIDE SEQUENCE [LARGE SCALE GENOMIC DNA]</scope>
    <source>
        <strain evidence="7 8">NBRC 105041</strain>
    </source>
</reference>
<keyword evidence="1" id="KW-0805">Transcription regulation</keyword>
<dbReference type="GO" id="GO:0045892">
    <property type="term" value="P:negative regulation of DNA-templated transcription"/>
    <property type="evidence" value="ECO:0007669"/>
    <property type="project" value="UniProtKB-ARBA"/>
</dbReference>
<dbReference type="PRINTS" id="PR00455">
    <property type="entry name" value="HTHTETR"/>
</dbReference>
<dbReference type="Gene3D" id="1.10.357.10">
    <property type="entry name" value="Tetracycline Repressor, domain 2"/>
    <property type="match status" value="1"/>
</dbReference>
<dbReference type="EMBL" id="AP023355">
    <property type="protein sequence ID" value="BCJ38595.1"/>
    <property type="molecule type" value="Genomic_DNA"/>
</dbReference>
<dbReference type="SUPFAM" id="SSF46689">
    <property type="entry name" value="Homeodomain-like"/>
    <property type="match status" value="1"/>
</dbReference>
<sequence length="236" mass="25267">MTSTPRPAPTTARAPSGDRAARKRQAIVKAARAAFVRDGFDIGMDAIAAAAGVSKVTVYNHYGSKEALFIAVIGDAMEEALGDVVAGTAQRLANSDDLAAALRWTGRAWVDSMARPDMLALRHLVVSEVRRFPDLGSAWGEHGPGRARPALAAAFQRLIDAGRLTMPDIDVAIIQFSSLVLYPHLIHSAYGARLDNHTTERLIDSGVDMFLAYYNYRPSHHDGRRSPTGGSSGTAG</sequence>
<accession>A0A7R7DVG4</accession>
<dbReference type="FunFam" id="1.10.10.60:FF:000141">
    <property type="entry name" value="TetR family transcriptional regulator"/>
    <property type="match status" value="1"/>
</dbReference>
<dbReference type="InterPro" id="IPR001647">
    <property type="entry name" value="HTH_TetR"/>
</dbReference>
<keyword evidence="8" id="KW-1185">Reference proteome</keyword>
<dbReference type="PANTHER" id="PTHR30055">
    <property type="entry name" value="HTH-TYPE TRANSCRIPTIONAL REGULATOR RUTR"/>
    <property type="match status" value="1"/>
</dbReference>
<dbReference type="InterPro" id="IPR039536">
    <property type="entry name" value="TetR_C_Proteobacteria"/>
</dbReference>
<feature type="DNA-binding region" description="H-T-H motif" evidence="4">
    <location>
        <begin position="43"/>
        <end position="62"/>
    </location>
</feature>
<dbReference type="InterPro" id="IPR050109">
    <property type="entry name" value="HTH-type_TetR-like_transc_reg"/>
</dbReference>
<dbReference type="GO" id="GO:0000976">
    <property type="term" value="F:transcription cis-regulatory region binding"/>
    <property type="evidence" value="ECO:0007669"/>
    <property type="project" value="TreeGrafter"/>
</dbReference>
<evidence type="ECO:0000256" key="5">
    <source>
        <dbReference type="SAM" id="MobiDB-lite"/>
    </source>
</evidence>
<organism evidence="7 8">
    <name type="scientific">Actinocatenispora thailandica</name>
    <dbReference type="NCBI Taxonomy" id="227318"/>
    <lineage>
        <taxon>Bacteria</taxon>
        <taxon>Bacillati</taxon>
        <taxon>Actinomycetota</taxon>
        <taxon>Actinomycetes</taxon>
        <taxon>Micromonosporales</taxon>
        <taxon>Micromonosporaceae</taxon>
        <taxon>Actinocatenispora</taxon>
    </lineage>
</organism>
<dbReference type="KEGG" id="atl:Athai_60980"/>
<dbReference type="RefSeq" id="WP_203964605.1">
    <property type="nucleotide sequence ID" value="NZ_AP023355.1"/>
</dbReference>
<dbReference type="SUPFAM" id="SSF48498">
    <property type="entry name" value="Tetracyclin repressor-like, C-terminal domain"/>
    <property type="match status" value="1"/>
</dbReference>
<evidence type="ECO:0000256" key="1">
    <source>
        <dbReference type="ARBA" id="ARBA00023015"/>
    </source>
</evidence>
<evidence type="ECO:0000256" key="2">
    <source>
        <dbReference type="ARBA" id="ARBA00023125"/>
    </source>
</evidence>
<proteinExistence type="predicted"/>
<evidence type="ECO:0000313" key="8">
    <source>
        <dbReference type="Proteomes" id="UP000611640"/>
    </source>
</evidence>
<keyword evidence="2 4" id="KW-0238">DNA-binding</keyword>
<dbReference type="AlphaFoldDB" id="A0A7R7DVG4"/>
<evidence type="ECO:0000313" key="7">
    <source>
        <dbReference type="EMBL" id="BCJ38595.1"/>
    </source>
</evidence>
<feature type="domain" description="HTH tetR-type" evidence="6">
    <location>
        <begin position="21"/>
        <end position="80"/>
    </location>
</feature>
<dbReference type="Pfam" id="PF00440">
    <property type="entry name" value="TetR_N"/>
    <property type="match status" value="1"/>
</dbReference>